<keyword evidence="4" id="KW-1185">Reference proteome</keyword>
<comment type="caution">
    <text evidence="3">The sequence shown here is derived from an EMBL/GenBank/DDBJ whole genome shotgun (WGS) entry which is preliminary data.</text>
</comment>
<dbReference type="InterPro" id="IPR003614">
    <property type="entry name" value="Knottins"/>
</dbReference>
<dbReference type="InterPro" id="IPR036574">
    <property type="entry name" value="Scorpion_toxin-like_sf"/>
</dbReference>
<protein>
    <recommendedName>
        <fullName evidence="2">Knottins-like domain-containing protein</fullName>
    </recommendedName>
</protein>
<feature type="region of interest" description="Disordered" evidence="1">
    <location>
        <begin position="73"/>
        <end position="103"/>
    </location>
</feature>
<dbReference type="CDD" id="cd00107">
    <property type="entry name" value="Knot1"/>
    <property type="match status" value="1"/>
</dbReference>
<accession>A0ABD3UNC9</accession>
<dbReference type="EMBL" id="JBJXBP010000001">
    <property type="protein sequence ID" value="KAL3851012.1"/>
    <property type="molecule type" value="Genomic_DNA"/>
</dbReference>
<proteinExistence type="predicted"/>
<feature type="compositionally biased region" description="Gly residues" evidence="1">
    <location>
        <begin position="75"/>
        <end position="95"/>
    </location>
</feature>
<feature type="domain" description="Knottins-like" evidence="2">
    <location>
        <begin position="30"/>
        <end position="68"/>
    </location>
</feature>
<dbReference type="Proteomes" id="UP001634393">
    <property type="component" value="Unassembled WGS sequence"/>
</dbReference>
<evidence type="ECO:0000259" key="2">
    <source>
        <dbReference type="Pfam" id="PF00304"/>
    </source>
</evidence>
<dbReference type="SUPFAM" id="SSF57095">
    <property type="entry name" value="Scorpion toxin-like"/>
    <property type="match status" value="1"/>
</dbReference>
<evidence type="ECO:0000313" key="4">
    <source>
        <dbReference type="Proteomes" id="UP001634393"/>
    </source>
</evidence>
<sequence>MFISFYRIDKEKLKLINCWEILIDHAFYREFRGLCIKSDNCASICEKEGYLTGTCKGFLWKCICEKDCKAAGGATSPGGGPPDGGDGGPPDGGAPDGPATSNM</sequence>
<evidence type="ECO:0000256" key="1">
    <source>
        <dbReference type="SAM" id="MobiDB-lite"/>
    </source>
</evidence>
<organism evidence="3 4">
    <name type="scientific">Penstemon smallii</name>
    <dbReference type="NCBI Taxonomy" id="265156"/>
    <lineage>
        <taxon>Eukaryota</taxon>
        <taxon>Viridiplantae</taxon>
        <taxon>Streptophyta</taxon>
        <taxon>Embryophyta</taxon>
        <taxon>Tracheophyta</taxon>
        <taxon>Spermatophyta</taxon>
        <taxon>Magnoliopsida</taxon>
        <taxon>eudicotyledons</taxon>
        <taxon>Gunneridae</taxon>
        <taxon>Pentapetalae</taxon>
        <taxon>asterids</taxon>
        <taxon>lamiids</taxon>
        <taxon>Lamiales</taxon>
        <taxon>Plantaginaceae</taxon>
        <taxon>Cheloneae</taxon>
        <taxon>Penstemon</taxon>
    </lineage>
</organism>
<dbReference type="AlphaFoldDB" id="A0ABD3UNC9"/>
<name>A0ABD3UNC9_9LAMI</name>
<dbReference type="Pfam" id="PF00304">
    <property type="entry name" value="Gamma-thionin"/>
    <property type="match status" value="1"/>
</dbReference>
<evidence type="ECO:0000313" key="3">
    <source>
        <dbReference type="EMBL" id="KAL3851012.1"/>
    </source>
</evidence>
<gene>
    <name evidence="3" type="ORF">ACJIZ3_012894</name>
</gene>
<dbReference type="Gene3D" id="3.30.30.10">
    <property type="entry name" value="Knottin, scorpion toxin-like"/>
    <property type="match status" value="1"/>
</dbReference>
<reference evidence="3 4" key="1">
    <citation type="submission" date="2024-12" db="EMBL/GenBank/DDBJ databases">
        <title>The unique morphological basis and parallel evolutionary history of personate flowers in Penstemon.</title>
        <authorList>
            <person name="Depatie T.H."/>
            <person name="Wessinger C.A."/>
        </authorList>
    </citation>
    <scope>NUCLEOTIDE SEQUENCE [LARGE SCALE GENOMIC DNA]</scope>
    <source>
        <strain evidence="3">WTNN_2</strain>
        <tissue evidence="3">Leaf</tissue>
    </source>
</reference>